<keyword evidence="2 8" id="KW-0813">Transport</keyword>
<evidence type="ECO:0000313" key="11">
    <source>
        <dbReference type="Proteomes" id="UP000046393"/>
    </source>
</evidence>
<keyword evidence="5 8" id="KW-0406">Ion transport</keyword>
<evidence type="ECO:0000256" key="8">
    <source>
        <dbReference type="RuleBase" id="RU003857"/>
    </source>
</evidence>
<keyword evidence="11" id="KW-1185">Reference proteome</keyword>
<protein>
    <submittedName>
        <fullName evidence="12">Ion channel</fullName>
    </submittedName>
</protein>
<evidence type="ECO:0000259" key="10">
    <source>
        <dbReference type="Pfam" id="PF07885"/>
    </source>
</evidence>
<feature type="transmembrane region" description="Helical" evidence="9">
    <location>
        <begin position="116"/>
        <end position="137"/>
    </location>
</feature>
<comment type="subcellular location">
    <subcellularLocation>
        <location evidence="1">Membrane</location>
        <topology evidence="1">Multi-pass membrane protein</topology>
    </subcellularLocation>
</comment>
<comment type="similarity">
    <text evidence="8">Belongs to the two pore domain potassium channel (TC 1.A.1.8) family.</text>
</comment>
<keyword evidence="7 8" id="KW-0407">Ion channel</keyword>
<evidence type="ECO:0000256" key="9">
    <source>
        <dbReference type="SAM" id="Phobius"/>
    </source>
</evidence>
<dbReference type="GO" id="GO:0015271">
    <property type="term" value="F:outward rectifier potassium channel activity"/>
    <property type="evidence" value="ECO:0007669"/>
    <property type="project" value="TreeGrafter"/>
</dbReference>
<evidence type="ECO:0000256" key="7">
    <source>
        <dbReference type="ARBA" id="ARBA00023303"/>
    </source>
</evidence>
<evidence type="ECO:0000256" key="4">
    <source>
        <dbReference type="ARBA" id="ARBA00022989"/>
    </source>
</evidence>
<dbReference type="AlphaFoldDB" id="A0A0N5A8X3"/>
<dbReference type="WBParaSite" id="SMUV_0000053501-mRNA-1">
    <property type="protein sequence ID" value="SMUV_0000053501-mRNA-1"/>
    <property type="gene ID" value="SMUV_0000053501"/>
</dbReference>
<keyword evidence="6 9" id="KW-0472">Membrane</keyword>
<evidence type="ECO:0000256" key="2">
    <source>
        <dbReference type="ARBA" id="ARBA00022448"/>
    </source>
</evidence>
<dbReference type="Pfam" id="PF07885">
    <property type="entry name" value="Ion_trans_2"/>
    <property type="match status" value="2"/>
</dbReference>
<feature type="domain" description="Potassium channel" evidence="10">
    <location>
        <begin position="192"/>
        <end position="261"/>
    </location>
</feature>
<keyword evidence="3 8" id="KW-0812">Transmembrane</keyword>
<dbReference type="PANTHER" id="PTHR11003:SF334">
    <property type="entry name" value="FI03418P"/>
    <property type="match status" value="1"/>
</dbReference>
<dbReference type="InterPro" id="IPR003280">
    <property type="entry name" value="2pore_dom_K_chnl"/>
</dbReference>
<evidence type="ECO:0000256" key="3">
    <source>
        <dbReference type="ARBA" id="ARBA00022692"/>
    </source>
</evidence>
<accession>A0A0N5A8X3</accession>
<evidence type="ECO:0000256" key="5">
    <source>
        <dbReference type="ARBA" id="ARBA00023065"/>
    </source>
</evidence>
<dbReference type="PANTHER" id="PTHR11003">
    <property type="entry name" value="POTASSIUM CHANNEL, SUBFAMILY K"/>
    <property type="match status" value="1"/>
</dbReference>
<dbReference type="Proteomes" id="UP000046393">
    <property type="component" value="Unplaced"/>
</dbReference>
<keyword evidence="4 9" id="KW-1133">Transmembrane helix</keyword>
<evidence type="ECO:0000313" key="12">
    <source>
        <dbReference type="WBParaSite" id="SMUV_0000053501-mRNA-1"/>
    </source>
</evidence>
<dbReference type="GO" id="GO:0022841">
    <property type="term" value="F:potassium ion leak channel activity"/>
    <property type="evidence" value="ECO:0007669"/>
    <property type="project" value="TreeGrafter"/>
</dbReference>
<dbReference type="STRING" id="451379.A0A0N5A8X3"/>
<dbReference type="InterPro" id="IPR013099">
    <property type="entry name" value="K_chnl_dom"/>
</dbReference>
<feature type="domain" description="Potassium channel" evidence="10">
    <location>
        <begin position="110"/>
        <end position="170"/>
    </location>
</feature>
<dbReference type="GO" id="GO:0030322">
    <property type="term" value="P:stabilization of membrane potential"/>
    <property type="evidence" value="ECO:0007669"/>
    <property type="project" value="TreeGrafter"/>
</dbReference>
<organism evidence="11 12">
    <name type="scientific">Syphacia muris</name>
    <dbReference type="NCBI Taxonomy" id="451379"/>
    <lineage>
        <taxon>Eukaryota</taxon>
        <taxon>Metazoa</taxon>
        <taxon>Ecdysozoa</taxon>
        <taxon>Nematoda</taxon>
        <taxon>Chromadorea</taxon>
        <taxon>Rhabditida</taxon>
        <taxon>Spirurina</taxon>
        <taxon>Oxyuridomorpha</taxon>
        <taxon>Oxyuroidea</taxon>
        <taxon>Oxyuridae</taxon>
        <taxon>Syphacia</taxon>
    </lineage>
</organism>
<dbReference type="Gene3D" id="1.10.287.70">
    <property type="match status" value="1"/>
</dbReference>
<feature type="transmembrane region" description="Helical" evidence="9">
    <location>
        <begin position="184"/>
        <end position="207"/>
    </location>
</feature>
<proteinExistence type="inferred from homology"/>
<feature type="transmembrane region" description="Helical" evidence="9">
    <location>
        <begin position="20"/>
        <end position="38"/>
    </location>
</feature>
<name>A0A0N5A8X3_9BILA</name>
<dbReference type="SUPFAM" id="SSF81324">
    <property type="entry name" value="Voltage-gated potassium channels"/>
    <property type="match status" value="2"/>
</dbReference>
<reference evidence="12" key="1">
    <citation type="submission" date="2017-02" db="UniProtKB">
        <authorList>
            <consortium name="WormBaseParasite"/>
        </authorList>
    </citation>
    <scope>IDENTIFICATION</scope>
</reference>
<evidence type="ECO:0000256" key="1">
    <source>
        <dbReference type="ARBA" id="ARBA00004141"/>
    </source>
</evidence>
<feature type="transmembrane region" description="Helical" evidence="9">
    <location>
        <begin position="143"/>
        <end position="163"/>
    </location>
</feature>
<dbReference type="PRINTS" id="PR01333">
    <property type="entry name" value="2POREKCHANEL"/>
</dbReference>
<sequence length="381" mass="42901">MFFEAIPNRLKKPLRTALPHVGLATCSIVYVCFGAVLFHQIEHPYEMRSMHEAFVNYENIKQELINRTLMKYGESYNPTLYVDTYIKELLRLLEDPQADTFFASHLKLQSSDASKWTPMSSFLLAATTVIPVGYGFITPATKIGRLLIIIYGLFGAPLALVTITDIGEFMSPHLLKFFERIPGLNALYCLILLAIYIIICALVFHALSPISLLDSVYFSITTVFTIGYGDTPPPIPIPTLIIFIIVGVTLVTITVEIVASEVINQIHYMGRKMENAKKYAAKMLQVPYMAHFMHMRNRERAANQQKLESFANLRLLMSMEQHSILLERPPKKSLPKAFAPENLSIEYADISSPTSMETFTIDSNDLTSIVSLQSGTKLSVF</sequence>
<feature type="transmembrane region" description="Helical" evidence="9">
    <location>
        <begin position="240"/>
        <end position="263"/>
    </location>
</feature>
<evidence type="ECO:0000256" key="6">
    <source>
        <dbReference type="ARBA" id="ARBA00023136"/>
    </source>
</evidence>
<dbReference type="GO" id="GO:0005886">
    <property type="term" value="C:plasma membrane"/>
    <property type="evidence" value="ECO:0007669"/>
    <property type="project" value="TreeGrafter"/>
</dbReference>